<reference evidence="6" key="1">
    <citation type="journal article" date="2012" name="Science">
        <title>The Paleozoic origin of enzymatic lignin decomposition reconstructed from 31 fungal genomes.</title>
        <authorList>
            <person name="Floudas D."/>
            <person name="Binder M."/>
            <person name="Riley R."/>
            <person name="Barry K."/>
            <person name="Blanchette R.A."/>
            <person name="Henrissat B."/>
            <person name="Martinez A.T."/>
            <person name="Otillar R."/>
            <person name="Spatafora J.W."/>
            <person name="Yadav J.S."/>
            <person name="Aerts A."/>
            <person name="Benoit I."/>
            <person name="Boyd A."/>
            <person name="Carlson A."/>
            <person name="Copeland A."/>
            <person name="Coutinho P.M."/>
            <person name="de Vries R.P."/>
            <person name="Ferreira P."/>
            <person name="Findley K."/>
            <person name="Foster B."/>
            <person name="Gaskell J."/>
            <person name="Glotzer D."/>
            <person name="Gorecki P."/>
            <person name="Heitman J."/>
            <person name="Hesse C."/>
            <person name="Hori C."/>
            <person name="Igarashi K."/>
            <person name="Jurgens J.A."/>
            <person name="Kallen N."/>
            <person name="Kersten P."/>
            <person name="Kohler A."/>
            <person name="Kuees U."/>
            <person name="Kumar T.K.A."/>
            <person name="Kuo A."/>
            <person name="LaButti K."/>
            <person name="Larrondo L.F."/>
            <person name="Lindquist E."/>
            <person name="Ling A."/>
            <person name="Lombard V."/>
            <person name="Lucas S."/>
            <person name="Lundell T."/>
            <person name="Martin R."/>
            <person name="McLaughlin D.J."/>
            <person name="Morgenstern I."/>
            <person name="Morin E."/>
            <person name="Murat C."/>
            <person name="Nagy L.G."/>
            <person name="Nolan M."/>
            <person name="Ohm R.A."/>
            <person name="Patyshakuliyeva A."/>
            <person name="Rokas A."/>
            <person name="Ruiz-Duenas F.J."/>
            <person name="Sabat G."/>
            <person name="Salamov A."/>
            <person name="Samejima M."/>
            <person name="Schmutz J."/>
            <person name="Slot J.C."/>
            <person name="St John F."/>
            <person name="Stenlid J."/>
            <person name="Sun H."/>
            <person name="Sun S."/>
            <person name="Syed K."/>
            <person name="Tsang A."/>
            <person name="Wiebenga A."/>
            <person name="Young D."/>
            <person name="Pisabarro A."/>
            <person name="Eastwood D.C."/>
            <person name="Martin F."/>
            <person name="Cullen D."/>
            <person name="Grigoriev I.V."/>
            <person name="Hibbett D.S."/>
        </authorList>
    </citation>
    <scope>NUCLEOTIDE SEQUENCE [LARGE SCALE GENOMIC DNA]</scope>
    <source>
        <strain evidence="6">RWD-64-598 SS2</strain>
    </source>
</reference>
<dbReference type="GO" id="GO:0006004">
    <property type="term" value="P:fucose metabolic process"/>
    <property type="evidence" value="ECO:0007669"/>
    <property type="project" value="UniProtKB-KW"/>
</dbReference>
<evidence type="ECO:0000256" key="2">
    <source>
        <dbReference type="ARBA" id="ARBA00023253"/>
    </source>
</evidence>
<comment type="caution">
    <text evidence="5">The sequence shown here is derived from an EMBL/GenBank/DDBJ whole genome shotgun (WGS) entry which is preliminary data.</text>
</comment>
<dbReference type="GO" id="GO:0016740">
    <property type="term" value="F:transferase activity"/>
    <property type="evidence" value="ECO:0007669"/>
    <property type="project" value="UniProtKB-KW"/>
</dbReference>
<dbReference type="InterPro" id="IPR019378">
    <property type="entry name" value="GDP-Fuc_O-FucTrfase"/>
</dbReference>
<dbReference type="GeneID" id="19203494"/>
<evidence type="ECO:0000313" key="6">
    <source>
        <dbReference type="Proteomes" id="UP000053558"/>
    </source>
</evidence>
<keyword evidence="4" id="KW-0812">Transmembrane</keyword>
<proteinExistence type="predicted"/>
<evidence type="ECO:0000256" key="4">
    <source>
        <dbReference type="SAM" id="Phobius"/>
    </source>
</evidence>
<keyword evidence="4" id="KW-0472">Membrane</keyword>
<gene>
    <name evidence="5" type="ORF">CONPUDRAFT_155708</name>
</gene>
<dbReference type="RefSeq" id="XP_007770756.1">
    <property type="nucleotide sequence ID" value="XM_007772566.1"/>
</dbReference>
<keyword evidence="1" id="KW-0808">Transferase</keyword>
<evidence type="ECO:0000256" key="3">
    <source>
        <dbReference type="ARBA" id="ARBA00023277"/>
    </source>
</evidence>
<evidence type="ECO:0000256" key="1">
    <source>
        <dbReference type="ARBA" id="ARBA00022679"/>
    </source>
</evidence>
<dbReference type="Proteomes" id="UP000053558">
    <property type="component" value="Unassembled WGS sequence"/>
</dbReference>
<dbReference type="OMA" id="ITERWMS"/>
<keyword evidence="3" id="KW-0119">Carbohydrate metabolism</keyword>
<dbReference type="CDD" id="cd11296">
    <property type="entry name" value="O-FucT_like"/>
    <property type="match status" value="1"/>
</dbReference>
<sequence length="489" mass="55659">MVSPLPPRLRWKLKVFDGQVLPFSASSVLPVYVAATRLTKRGWRSTLFLAVLCFMAGMVLFRSFSYYLGRPSLYEEYHSREEKLPHYEEYARRSDVKYLWAENFAHNSGWGNVMQDFIMMGLVAHATNRSHVFSDYVWDLDHGPYSNFHGKSIPSRIPLTAIVGGPMVGGELPPGDTTPRAVSRSFFHRVCPNPTIVNVKDVNTDEIVFGDVSASSIFEMWVQKINSIDDQCIQLEGSHNLPIFDYWMYGDKKRMLPVWPYLSKSPVVTHWRWSPLVIDAFKKNLHFLAPTSPLSLFSNTPNVDSSDIIPGLLAIHVRRGDFADHCKNLAAWSSEWNAFNAFPQFIDKFKVPQSVGLEAAAAEDYKTAAYERRCYPSIDQIVEKVSHIRDDADDSLNYLYIMTNGASEWVSELKQALQRATAGSQPWENIASSRDLQLTWEQKYVAQAVDMYVAERAQVLIGNGWSSLTSNVNVLRMGKKFPPESSRFW</sequence>
<feature type="transmembrane region" description="Helical" evidence="4">
    <location>
        <begin position="46"/>
        <end position="68"/>
    </location>
</feature>
<dbReference type="AlphaFoldDB" id="A0A5M3MII6"/>
<accession>A0A5M3MII6</accession>
<keyword evidence="4" id="KW-1133">Transmembrane helix</keyword>
<dbReference type="KEGG" id="cput:CONPUDRAFT_155708"/>
<name>A0A5M3MII6_CONPW</name>
<keyword evidence="2" id="KW-0294">Fucose metabolism</keyword>
<feature type="transmembrane region" description="Helical" evidence="4">
    <location>
        <begin position="20"/>
        <end position="39"/>
    </location>
</feature>
<dbReference type="Gene3D" id="3.40.50.11350">
    <property type="match status" value="1"/>
</dbReference>
<dbReference type="Pfam" id="PF10250">
    <property type="entry name" value="O-FucT"/>
    <property type="match status" value="1"/>
</dbReference>
<dbReference type="EMBL" id="JH711581">
    <property type="protein sequence ID" value="EIW79022.1"/>
    <property type="molecule type" value="Genomic_DNA"/>
</dbReference>
<dbReference type="OrthoDB" id="2559662at2759"/>
<protein>
    <submittedName>
        <fullName evidence="5">Uncharacterized protein</fullName>
    </submittedName>
</protein>
<evidence type="ECO:0000313" key="5">
    <source>
        <dbReference type="EMBL" id="EIW79022.1"/>
    </source>
</evidence>
<keyword evidence="6" id="KW-1185">Reference proteome</keyword>
<organism evidence="5 6">
    <name type="scientific">Coniophora puteana (strain RWD-64-598)</name>
    <name type="common">Brown rot fungus</name>
    <dbReference type="NCBI Taxonomy" id="741705"/>
    <lineage>
        <taxon>Eukaryota</taxon>
        <taxon>Fungi</taxon>
        <taxon>Dikarya</taxon>
        <taxon>Basidiomycota</taxon>
        <taxon>Agaricomycotina</taxon>
        <taxon>Agaricomycetes</taxon>
        <taxon>Agaricomycetidae</taxon>
        <taxon>Boletales</taxon>
        <taxon>Coniophorineae</taxon>
        <taxon>Coniophoraceae</taxon>
        <taxon>Coniophora</taxon>
    </lineage>
</organism>